<dbReference type="Pfam" id="PF13365">
    <property type="entry name" value="Trypsin_2"/>
    <property type="match status" value="1"/>
</dbReference>
<dbReference type="Gene3D" id="2.60.120.560">
    <property type="entry name" value="Exo-inulinase, domain 1"/>
    <property type="match status" value="1"/>
</dbReference>
<dbReference type="Gene3D" id="2.40.10.10">
    <property type="entry name" value="Trypsin-like serine proteases"/>
    <property type="match status" value="2"/>
</dbReference>
<dbReference type="SUPFAM" id="SSF50494">
    <property type="entry name" value="Trypsin-like serine proteases"/>
    <property type="match status" value="1"/>
</dbReference>
<dbReference type="RefSeq" id="WP_144997232.1">
    <property type="nucleotide sequence ID" value="NZ_CP036281.1"/>
</dbReference>
<evidence type="ECO:0000313" key="6">
    <source>
        <dbReference type="Proteomes" id="UP000317178"/>
    </source>
</evidence>
<feature type="domain" description="Protein SirB1 N-terminal" evidence="4">
    <location>
        <begin position="542"/>
        <end position="693"/>
    </location>
</feature>
<accession>A0A518CR27</accession>
<dbReference type="GO" id="GO:0006508">
    <property type="term" value="P:proteolysis"/>
    <property type="evidence" value="ECO:0007669"/>
    <property type="project" value="UniProtKB-KW"/>
</dbReference>
<evidence type="ECO:0000256" key="3">
    <source>
        <dbReference type="SAM" id="SignalP"/>
    </source>
</evidence>
<dbReference type="InterPro" id="IPR001940">
    <property type="entry name" value="Peptidase_S1C"/>
</dbReference>
<dbReference type="PANTHER" id="PTHR22939:SF129">
    <property type="entry name" value="SERINE PROTEASE HTRA2, MITOCHONDRIAL"/>
    <property type="match status" value="1"/>
</dbReference>
<keyword evidence="2" id="KW-0175">Coiled coil</keyword>
<keyword evidence="3" id="KW-0732">Signal</keyword>
<dbReference type="PRINTS" id="PR00834">
    <property type="entry name" value="PROTEASES2C"/>
</dbReference>
<keyword evidence="5" id="KW-0645">Protease</keyword>
<feature type="chain" id="PRO_5021868570" evidence="3">
    <location>
        <begin position="33"/>
        <end position="779"/>
    </location>
</feature>
<dbReference type="OrthoDB" id="248175at2"/>
<feature type="signal peptide" evidence="3">
    <location>
        <begin position="1"/>
        <end position="32"/>
    </location>
</feature>
<dbReference type="PANTHER" id="PTHR22939">
    <property type="entry name" value="SERINE PROTEASE FAMILY S1C HTRA-RELATED"/>
    <property type="match status" value="1"/>
</dbReference>
<evidence type="ECO:0000313" key="5">
    <source>
        <dbReference type="EMBL" id="QDU81681.1"/>
    </source>
</evidence>
<evidence type="ECO:0000256" key="1">
    <source>
        <dbReference type="ARBA" id="ARBA00007100"/>
    </source>
</evidence>
<dbReference type="EMBL" id="CP036281">
    <property type="protein sequence ID" value="QDU81681.1"/>
    <property type="molecule type" value="Genomic_DNA"/>
</dbReference>
<dbReference type="InterPro" id="IPR043504">
    <property type="entry name" value="Peptidase_S1_PA_chymotrypsin"/>
</dbReference>
<sequence precursor="true">MYLKKMYRKKPLLYRCSPLLLAFACLIFAAYAEDGTPASSATAPMVTSSEGPAGAERPMPLEETGTLVSDMAIEELVARARESVVVITFSGRDGKQLGIGSGFVLESDGLIATNRHVIGDARPISVQFANGQKYEVAEVRATDSKLDLALLKINAKDLPALPVRFTGEVRDGESVIALGNPLGLKHSVVKGIISGQREVEGRNMLQLAIPIEQGNSGGPVLNQQGEVVGLVTLKSLASENLGFAVPASDLKLLIDKPNPIPMSRWLTIGRLDEEKWTDLFGATWRQRSGQIHVQGSGKGFGGRALLLSTNAVPEPPYEIAVQVKQDQTDGAAGIVFASNGEYEHYGFYPSGGRIRLSKFNGPDVLTWQVLKEIDSPLLQEDWNNLKVRVEEEGVLCYLNGEQVINLPRVKIETGSVGLAKFRDTTAQFKNFQLGKEVESLEPSVEVRNSINGLIDNTDTRNLTSAELSKQLLPHATFTSTLLEKKAAELERQAEQIRQLARDVHRERVLASFAEVLQNEDANLFTGALHISWLDNEELDITSYEQELTRLADILKSRFEESTSEAEKFSELNRFLFEELGFHGSRTNYYHRSNSYLNEVLDDREGLPISLSVLYQAVGKRIGLQIDGVGLPGHYVSRFVPTEGEPQLVDPFEQGKLLSRQDAELIVLAYSGRAFDDSALAAQTTTETLTRMLRNLLSIAQDKQEEERMLNYMHFLIVLDPESAEDRWGRALLAYRATRLDQAIVDIEWLEEQSPPIINPRAVAQLRLAIQQKQDRLNSE</sequence>
<evidence type="ECO:0000256" key="2">
    <source>
        <dbReference type="SAM" id="Coils"/>
    </source>
</evidence>
<keyword evidence="5" id="KW-0378">Hydrolase</keyword>
<dbReference type="GO" id="GO:0004252">
    <property type="term" value="F:serine-type endopeptidase activity"/>
    <property type="evidence" value="ECO:0007669"/>
    <property type="project" value="InterPro"/>
</dbReference>
<dbReference type="Proteomes" id="UP000317178">
    <property type="component" value="Chromosome"/>
</dbReference>
<keyword evidence="6" id="KW-1185">Reference proteome</keyword>
<organism evidence="5 6">
    <name type="scientific">Polystyrenella longa</name>
    <dbReference type="NCBI Taxonomy" id="2528007"/>
    <lineage>
        <taxon>Bacteria</taxon>
        <taxon>Pseudomonadati</taxon>
        <taxon>Planctomycetota</taxon>
        <taxon>Planctomycetia</taxon>
        <taxon>Planctomycetales</taxon>
        <taxon>Planctomycetaceae</taxon>
        <taxon>Polystyrenella</taxon>
    </lineage>
</organism>
<dbReference type="AlphaFoldDB" id="A0A518CR27"/>
<dbReference type="Pfam" id="PF13369">
    <property type="entry name" value="Transglut_core2"/>
    <property type="match status" value="1"/>
</dbReference>
<dbReference type="KEGG" id="plon:Pla110_34250"/>
<evidence type="ECO:0000259" key="4">
    <source>
        <dbReference type="Pfam" id="PF13369"/>
    </source>
</evidence>
<name>A0A518CR27_9PLAN</name>
<protein>
    <submittedName>
        <fullName evidence="5">Putative periplasmic serine endoprotease DegP-like</fullName>
        <ecNumber evidence="5">3.4.21.107</ecNumber>
    </submittedName>
</protein>
<comment type="similarity">
    <text evidence="1">Belongs to the UPF0162 family.</text>
</comment>
<dbReference type="InterPro" id="IPR009003">
    <property type="entry name" value="Peptidase_S1_PA"/>
</dbReference>
<dbReference type="InterPro" id="IPR032698">
    <property type="entry name" value="SirB1_N"/>
</dbReference>
<gene>
    <name evidence="5" type="primary">mucD_4</name>
    <name evidence="5" type="ORF">Pla110_34250</name>
</gene>
<feature type="coiled-coil region" evidence="2">
    <location>
        <begin position="479"/>
        <end position="506"/>
    </location>
</feature>
<proteinExistence type="inferred from homology"/>
<reference evidence="5 6" key="1">
    <citation type="submission" date="2019-02" db="EMBL/GenBank/DDBJ databases">
        <title>Deep-cultivation of Planctomycetes and their phenomic and genomic characterization uncovers novel biology.</title>
        <authorList>
            <person name="Wiegand S."/>
            <person name="Jogler M."/>
            <person name="Boedeker C."/>
            <person name="Pinto D."/>
            <person name="Vollmers J."/>
            <person name="Rivas-Marin E."/>
            <person name="Kohn T."/>
            <person name="Peeters S.H."/>
            <person name="Heuer A."/>
            <person name="Rast P."/>
            <person name="Oberbeckmann S."/>
            <person name="Bunk B."/>
            <person name="Jeske O."/>
            <person name="Meyerdierks A."/>
            <person name="Storesund J.E."/>
            <person name="Kallscheuer N."/>
            <person name="Luecker S."/>
            <person name="Lage O.M."/>
            <person name="Pohl T."/>
            <person name="Merkel B.J."/>
            <person name="Hornburger P."/>
            <person name="Mueller R.-W."/>
            <person name="Bruemmer F."/>
            <person name="Labrenz M."/>
            <person name="Spormann A.M."/>
            <person name="Op den Camp H."/>
            <person name="Overmann J."/>
            <person name="Amann R."/>
            <person name="Jetten M.S.M."/>
            <person name="Mascher T."/>
            <person name="Medema M.H."/>
            <person name="Devos D.P."/>
            <person name="Kaster A.-K."/>
            <person name="Ovreas L."/>
            <person name="Rohde M."/>
            <person name="Galperin M.Y."/>
            <person name="Jogler C."/>
        </authorList>
    </citation>
    <scope>NUCLEOTIDE SEQUENCE [LARGE SCALE GENOMIC DNA]</scope>
    <source>
        <strain evidence="5 6">Pla110</strain>
    </source>
</reference>
<dbReference type="EC" id="3.4.21.107" evidence="5"/>